<dbReference type="RefSeq" id="WP_188313948.1">
    <property type="nucleotide sequence ID" value="NZ_JABTCG010000003.1"/>
</dbReference>
<accession>A0ABR7VAY6</accession>
<gene>
    <name evidence="1" type="ORF">HPE63_09035</name>
</gene>
<evidence type="ECO:0000313" key="2">
    <source>
        <dbReference type="Proteomes" id="UP000598350"/>
    </source>
</evidence>
<evidence type="ECO:0000313" key="1">
    <source>
        <dbReference type="EMBL" id="MBD0850811.1"/>
    </source>
</evidence>
<reference evidence="1 2" key="1">
    <citation type="submission" date="2020-05" db="EMBL/GenBank/DDBJ databases">
        <title>The draft genome sequence of Maribacter arenosus CAU 1321.</title>
        <authorList>
            <person name="Mu L."/>
        </authorList>
    </citation>
    <scope>NUCLEOTIDE SEQUENCE [LARGE SCALE GENOMIC DNA]</scope>
    <source>
        <strain evidence="1 2">CAU 1321</strain>
    </source>
</reference>
<dbReference type="Proteomes" id="UP000598350">
    <property type="component" value="Unassembled WGS sequence"/>
</dbReference>
<proteinExistence type="predicted"/>
<sequence length="102" mass="11662">MKTLFISLVLIFSSFSVPIVQESEQVTATYVGMEDDVYYFTDTDGFSMEFHNINQEALDSFDLSDDKYKGAVFTITYISEPEIDELDEEVMVNSIIGLKMMQ</sequence>
<dbReference type="EMBL" id="JABTCG010000003">
    <property type="protein sequence ID" value="MBD0850811.1"/>
    <property type="molecule type" value="Genomic_DNA"/>
</dbReference>
<organism evidence="1 2">
    <name type="scientific">Maribacter arenosus</name>
    <dbReference type="NCBI Taxonomy" id="1854708"/>
    <lineage>
        <taxon>Bacteria</taxon>
        <taxon>Pseudomonadati</taxon>
        <taxon>Bacteroidota</taxon>
        <taxon>Flavobacteriia</taxon>
        <taxon>Flavobacteriales</taxon>
        <taxon>Flavobacteriaceae</taxon>
        <taxon>Maribacter</taxon>
    </lineage>
</organism>
<protein>
    <submittedName>
        <fullName evidence="1">Uncharacterized protein</fullName>
    </submittedName>
</protein>
<comment type="caution">
    <text evidence="1">The sequence shown here is derived from an EMBL/GenBank/DDBJ whole genome shotgun (WGS) entry which is preliminary data.</text>
</comment>
<name>A0ABR7VAY6_9FLAO</name>
<keyword evidence="2" id="KW-1185">Reference proteome</keyword>